<evidence type="ECO:0000313" key="2">
    <source>
        <dbReference type="EMBL" id="CAI6088186.1"/>
    </source>
</evidence>
<accession>A0AA35PZ60</accession>
<dbReference type="EMBL" id="CABFNP030000815">
    <property type="protein sequence ID" value="CAI6088186.1"/>
    <property type="molecule type" value="Genomic_DNA"/>
</dbReference>
<protein>
    <submittedName>
        <fullName evidence="2">Uncharacterized protein</fullName>
    </submittedName>
</protein>
<dbReference type="Proteomes" id="UP001160390">
    <property type="component" value="Unassembled WGS sequence"/>
</dbReference>
<keyword evidence="3" id="KW-1185">Reference proteome</keyword>
<gene>
    <name evidence="2" type="ORF">CCHLO57077_00017963</name>
</gene>
<evidence type="ECO:0000256" key="1">
    <source>
        <dbReference type="SAM" id="MobiDB-lite"/>
    </source>
</evidence>
<reference evidence="2" key="1">
    <citation type="submission" date="2023-01" db="EMBL/GenBank/DDBJ databases">
        <authorList>
            <person name="Piombo E."/>
        </authorList>
    </citation>
    <scope>NUCLEOTIDE SEQUENCE</scope>
</reference>
<comment type="caution">
    <text evidence="2">The sequence shown here is derived from an EMBL/GenBank/DDBJ whole genome shotgun (WGS) entry which is preliminary data.</text>
</comment>
<feature type="region of interest" description="Disordered" evidence="1">
    <location>
        <begin position="33"/>
        <end position="57"/>
    </location>
</feature>
<evidence type="ECO:0000313" key="3">
    <source>
        <dbReference type="Proteomes" id="UP001160390"/>
    </source>
</evidence>
<name>A0AA35PZ60_9HYPO</name>
<feature type="compositionally biased region" description="Basic and acidic residues" evidence="1">
    <location>
        <begin position="43"/>
        <end position="52"/>
    </location>
</feature>
<dbReference type="AlphaFoldDB" id="A0AA35PZ60"/>
<proteinExistence type="predicted"/>
<organism evidence="2 3">
    <name type="scientific">Clonostachys chloroleuca</name>
    <dbReference type="NCBI Taxonomy" id="1926264"/>
    <lineage>
        <taxon>Eukaryota</taxon>
        <taxon>Fungi</taxon>
        <taxon>Dikarya</taxon>
        <taxon>Ascomycota</taxon>
        <taxon>Pezizomycotina</taxon>
        <taxon>Sordariomycetes</taxon>
        <taxon>Hypocreomycetidae</taxon>
        <taxon>Hypocreales</taxon>
        <taxon>Bionectriaceae</taxon>
        <taxon>Clonostachys</taxon>
    </lineage>
</organism>
<sequence length="125" mass="12732">MPCGTPYERVLLMQLASNALVVGFSMVRTRLHAGQSQWPSPDYDGRDGRDALELGGSGAGTGPGLGLVLAWAGLCALRHESTPLPVGPVPQALKSSAAEGPGSLAASLAAYLGNPLANSHPSSTR</sequence>